<proteinExistence type="predicted"/>
<dbReference type="Proteomes" id="UP000016931">
    <property type="component" value="Unassembled WGS sequence"/>
</dbReference>
<feature type="compositionally biased region" description="Basic and acidic residues" evidence="1">
    <location>
        <begin position="185"/>
        <end position="202"/>
    </location>
</feature>
<gene>
    <name evidence="2" type="ORF">SEPMUDRAFT_152996</name>
</gene>
<dbReference type="STRING" id="692275.N1QI67"/>
<dbReference type="OrthoDB" id="2306919at2759"/>
<feature type="region of interest" description="Disordered" evidence="1">
    <location>
        <begin position="185"/>
        <end position="214"/>
    </location>
</feature>
<dbReference type="HOGENOM" id="CLU_058257_0_0_1"/>
<evidence type="ECO:0000313" key="3">
    <source>
        <dbReference type="Proteomes" id="UP000016931"/>
    </source>
</evidence>
<evidence type="ECO:0000256" key="1">
    <source>
        <dbReference type="SAM" id="MobiDB-lite"/>
    </source>
</evidence>
<name>N1QI67_SPHMS</name>
<dbReference type="OMA" id="NARAWYS"/>
<dbReference type="eggNOG" id="ENOG502S5WX">
    <property type="taxonomic scope" value="Eukaryota"/>
</dbReference>
<dbReference type="EMBL" id="KB456260">
    <property type="protein sequence ID" value="EMF16890.1"/>
    <property type="molecule type" value="Genomic_DNA"/>
</dbReference>
<keyword evidence="3" id="KW-1185">Reference proteome</keyword>
<sequence length="214" mass="23961">MASIHAASPAIPFERLLARLKSFPAPVFNPGKAYDASLSDSIASQYLHPALEALMHLLNQDLASAHFLVRHMQAPPAYESMYVHGILHRIEGDYDNARAWYSNVSDWEGFTKFWGPPTDRPGEEAGQKVPRQQRARDFLDRIEKCAGSGGHQGEELESLQSESRAELESLLDWCLERLGTAMHKDATKDWVKPTEELKRMGEDQVSGSAGPRNF</sequence>
<accession>N1QI67</accession>
<protein>
    <submittedName>
        <fullName evidence="2">Uncharacterized protein</fullName>
    </submittedName>
</protein>
<reference evidence="2 3" key="1">
    <citation type="journal article" date="2012" name="PLoS Pathog.">
        <title>Diverse lifestyles and strategies of plant pathogenesis encoded in the genomes of eighteen Dothideomycetes fungi.</title>
        <authorList>
            <person name="Ohm R.A."/>
            <person name="Feau N."/>
            <person name="Henrissat B."/>
            <person name="Schoch C.L."/>
            <person name="Horwitz B.A."/>
            <person name="Barry K.W."/>
            <person name="Condon B.J."/>
            <person name="Copeland A.C."/>
            <person name="Dhillon B."/>
            <person name="Glaser F."/>
            <person name="Hesse C.N."/>
            <person name="Kosti I."/>
            <person name="LaButti K."/>
            <person name="Lindquist E.A."/>
            <person name="Lucas S."/>
            <person name="Salamov A.A."/>
            <person name="Bradshaw R.E."/>
            <person name="Ciuffetti L."/>
            <person name="Hamelin R.C."/>
            <person name="Kema G.H.J."/>
            <person name="Lawrence C."/>
            <person name="Scott J.A."/>
            <person name="Spatafora J.W."/>
            <person name="Turgeon B.G."/>
            <person name="de Wit P.J.G.M."/>
            <person name="Zhong S."/>
            <person name="Goodwin S.B."/>
            <person name="Grigoriev I.V."/>
        </authorList>
    </citation>
    <scope>NUCLEOTIDE SEQUENCE [LARGE SCALE GENOMIC DNA]</scope>
    <source>
        <strain evidence="2 3">SO2202</strain>
    </source>
</reference>
<evidence type="ECO:0000313" key="2">
    <source>
        <dbReference type="EMBL" id="EMF16890.1"/>
    </source>
</evidence>
<organism evidence="2 3">
    <name type="scientific">Sphaerulina musiva (strain SO2202)</name>
    <name type="common">Poplar stem canker fungus</name>
    <name type="synonym">Septoria musiva</name>
    <dbReference type="NCBI Taxonomy" id="692275"/>
    <lineage>
        <taxon>Eukaryota</taxon>
        <taxon>Fungi</taxon>
        <taxon>Dikarya</taxon>
        <taxon>Ascomycota</taxon>
        <taxon>Pezizomycotina</taxon>
        <taxon>Dothideomycetes</taxon>
        <taxon>Dothideomycetidae</taxon>
        <taxon>Mycosphaerellales</taxon>
        <taxon>Mycosphaerellaceae</taxon>
        <taxon>Sphaerulina</taxon>
    </lineage>
</organism>
<dbReference type="AlphaFoldDB" id="N1QI67"/>
<dbReference type="GeneID" id="27904632"/>
<dbReference type="RefSeq" id="XP_016765011.1">
    <property type="nucleotide sequence ID" value="XM_016907495.1"/>
</dbReference>